<dbReference type="EMBL" id="JAKQYM010000003">
    <property type="protein sequence ID" value="MCI2228606.1"/>
    <property type="molecule type" value="Genomic_DNA"/>
</dbReference>
<evidence type="ECO:0000256" key="1">
    <source>
        <dbReference type="SAM" id="SignalP"/>
    </source>
</evidence>
<evidence type="ECO:0000313" key="2">
    <source>
        <dbReference type="EMBL" id="MCI2228606.1"/>
    </source>
</evidence>
<organism evidence="2 3">
    <name type="scientific">Polaribacter marinus</name>
    <dbReference type="NCBI Taxonomy" id="2916838"/>
    <lineage>
        <taxon>Bacteria</taxon>
        <taxon>Pseudomonadati</taxon>
        <taxon>Bacteroidota</taxon>
        <taxon>Flavobacteriia</taxon>
        <taxon>Flavobacteriales</taxon>
        <taxon>Flavobacteriaceae</taxon>
    </lineage>
</organism>
<comment type="caution">
    <text evidence="2">The sequence shown here is derived from an EMBL/GenBank/DDBJ whole genome shotgun (WGS) entry which is preliminary data.</text>
</comment>
<gene>
    <name evidence="2" type="ORF">MC378_05460</name>
</gene>
<dbReference type="PROSITE" id="PS51257">
    <property type="entry name" value="PROKAR_LIPOPROTEIN"/>
    <property type="match status" value="1"/>
</dbReference>
<keyword evidence="3" id="KW-1185">Reference proteome</keyword>
<dbReference type="AlphaFoldDB" id="A0A9X1VLZ0"/>
<protein>
    <submittedName>
        <fullName evidence="2">Uncharacterized protein</fullName>
    </submittedName>
</protein>
<dbReference type="Proteomes" id="UP001139369">
    <property type="component" value="Unassembled WGS sequence"/>
</dbReference>
<keyword evidence="1" id="KW-0732">Signal</keyword>
<feature type="signal peptide" evidence="1">
    <location>
        <begin position="1"/>
        <end position="21"/>
    </location>
</feature>
<reference evidence="2" key="1">
    <citation type="submission" date="2022-02" db="EMBL/GenBank/DDBJ databases">
        <title>Polaribacter sp. MSW13, isolated from seawater.</title>
        <authorList>
            <person name="Kristyanto S."/>
            <person name="Jung J."/>
            <person name="Jeon C.O."/>
        </authorList>
    </citation>
    <scope>NUCLEOTIDE SEQUENCE</scope>
    <source>
        <strain evidence="2">MSW13</strain>
    </source>
</reference>
<accession>A0A9X1VLZ0</accession>
<sequence>MKRIKLLTFVFLTILTISCSSDDDSSSNNENNITLGTSVYEMNTAIVEPTLNNSVFLSLTNSTEAQIEASFEGTTLNNVDYFTARISYPDLTSNVTYDLSDLSNLEFIVNGDVIDAEYENGFSQFYKSGSDPDLEVTQGSITVTNYSTDNLTLTLNFTRNDGTEISGTYEGSFIDISNSLER</sequence>
<evidence type="ECO:0000313" key="3">
    <source>
        <dbReference type="Proteomes" id="UP001139369"/>
    </source>
</evidence>
<feature type="chain" id="PRO_5040827152" evidence="1">
    <location>
        <begin position="22"/>
        <end position="182"/>
    </location>
</feature>
<name>A0A9X1VLZ0_9FLAO</name>
<dbReference type="RefSeq" id="WP_242177723.1">
    <property type="nucleotide sequence ID" value="NZ_JAKQYM010000003.1"/>
</dbReference>
<proteinExistence type="predicted"/>